<evidence type="ECO:0000313" key="4">
    <source>
        <dbReference type="Proteomes" id="UP000316806"/>
    </source>
</evidence>
<proteinExistence type="predicted"/>
<evidence type="ECO:0000256" key="1">
    <source>
        <dbReference type="SAM" id="MobiDB-lite"/>
    </source>
</evidence>
<accession>A0A516R1P7</accession>
<feature type="domain" description="Tc toxin complex TcA C-terminal TcB-binding" evidence="2">
    <location>
        <begin position="896"/>
        <end position="1163"/>
    </location>
</feature>
<organism evidence="3 4">
    <name type="scientific">Streptomyces spectabilis</name>
    <dbReference type="NCBI Taxonomy" id="68270"/>
    <lineage>
        <taxon>Bacteria</taxon>
        <taxon>Bacillati</taxon>
        <taxon>Actinomycetota</taxon>
        <taxon>Actinomycetes</taxon>
        <taxon>Kitasatosporales</taxon>
        <taxon>Streptomycetaceae</taxon>
        <taxon>Streptomyces</taxon>
    </lineage>
</organism>
<dbReference type="Proteomes" id="UP000316806">
    <property type="component" value="Chromosome"/>
</dbReference>
<dbReference type="EMBL" id="CP040916">
    <property type="protein sequence ID" value="QDQ09572.1"/>
    <property type="molecule type" value="Genomic_DNA"/>
</dbReference>
<feature type="region of interest" description="Disordered" evidence="1">
    <location>
        <begin position="156"/>
        <end position="175"/>
    </location>
</feature>
<name>A0A516R1P7_STRST</name>
<dbReference type="InterPro" id="IPR040840">
    <property type="entry name" value="TcA_TcB_BD"/>
</dbReference>
<gene>
    <name evidence="3" type="ORF">FH965_02520</name>
</gene>
<protein>
    <recommendedName>
        <fullName evidence="2">Tc toxin complex TcA C-terminal TcB-binding domain-containing protein</fullName>
    </recommendedName>
</protein>
<evidence type="ECO:0000259" key="2">
    <source>
        <dbReference type="Pfam" id="PF18276"/>
    </source>
</evidence>
<reference evidence="3 4" key="1">
    <citation type="journal article" date="2019" name="J. Ind. Microbiol. Biotechnol.">
        <title>The complete genomic sequence of Streptomyces spectabilis NRRL-2792 and identification of secondary metabolite biosynthetic gene clusters.</title>
        <authorList>
            <person name="Sinha A."/>
            <person name="Phillips-Salemka S."/>
            <person name="Niraula T.A."/>
            <person name="Short K.A."/>
            <person name="Niraula N.P."/>
        </authorList>
    </citation>
    <scope>NUCLEOTIDE SEQUENCE [LARGE SCALE GENOMIC DNA]</scope>
    <source>
        <strain evidence="3 4">NRRL 2792</strain>
    </source>
</reference>
<dbReference type="RefSeq" id="WP_144001150.1">
    <property type="nucleotide sequence ID" value="NZ_CP040916.1"/>
</dbReference>
<sequence>MHADVDATVWERIGERMRQGGPCRLDELALALSDDSAEGPFGDLASSARQSVLAALDAAFCDPFGRLAALADLPALAQLRSENDFQEYAAQVRSAAADSIAPGTAADEAESALAELRAKLDSFASLEAVNWPLSPQHVGAGEPGAAVAAVQDRYQDPAVPPNDARRAEASDAGASGDADPEFLIGYRDYLRELWVDGNSAYDTRLAERFHQDFHTVALQRRPANEILIPILIRALVAPTGPGHGRGIDPASIPARTPGQPARTYLDQLIVLSKLSGTELALRYRIDLSRPDSSLSSEVEENIATIRGFFADDFQSVDPNSIFESEFQGVAPFYLQYQEWVRQYATFVPENQYQVTWCVPAGTGVNPERAQRLLDLPQAKQLPEDRYRSWRLYVYYYLMLWTFQEGCKAFGRLEYQQARSLIEKAAFLTSHEKESREAALEARKQLKVETWADLKEFQNRQVYYTHLDYPIPQDRVDDDDNEVFTYWKASPSTPDVDIRKKRAEVIARIELIAIPSLLGDIAVALNDYDEALRQYARPFMYPDTLDRVSLISTATLETQGVYRGFGGYPYWFKTFREPSSSAPTLFQHGSVPYTTAPGRRAPLQALHPVDVAYFELRQISAILEWADQLYRSDVPDAVARARELYKAALFRHGERPPTLPSWDAPPPRFRRAAENPARTAQIQHARLCLHQIAAGLNYFGYGQDAVPLLRYRTLADAAREHARLAKSAESDLLRAMGRIEDLIVDEMQLLSLRHKALLQTAVAAEQVRIAGNNAQIAAIQVRQVNDLIAAKRREIEDHDSFLGQLGDFIGNVKDMALGLPEDSKSATAAGYVSEVTGKEMVGTGMLGAGASGSIMAGFGIATVVAVSSLTSMTNEANGRRAALNALTQQTLPMAQAQLDSRQREQVIVALQSQIAQADATLAASLLAFHSERTLNIDFWVACAQVSRRILRRYLELGSRTAWLAERALAYEQDRSLRLIKLDYFPADTTGVTGADQLQLDLSELEAVRLAGLGHTVPVKHTYSLARDFPLRFTELKATGRCVFRTEETPLRLAYPGTYGYRIRAVTVTVSDQALRGQPRGILRNLGMSTISTADPTVTHTSVRPPDALPVSEFRLRTDKDVFGLPDESLLAFEGSGLDTVWELELPRGANPQGLDGLVDVMLTIDARAHYSAALAPPAPAPARGGLALASARQLDPEEFKKLTDAGSPVKLRFPADALRLPALSGAKIANVFLVLCGPDTTPLKAVLRAEKSNRDISLTFESNSARSNGPPLQGGTPSPLNALIGSSPGQTFTLTLNRLLGPDLSKIRDIVLGIEYTTET</sequence>
<dbReference type="Pfam" id="PF18276">
    <property type="entry name" value="TcA_TcB_BD"/>
    <property type="match status" value="1"/>
</dbReference>
<evidence type="ECO:0000313" key="3">
    <source>
        <dbReference type="EMBL" id="QDQ09572.1"/>
    </source>
</evidence>